<dbReference type="InterPro" id="IPR002195">
    <property type="entry name" value="Dihydroorotase_CS"/>
</dbReference>
<dbReference type="EC" id="3.5.2.5" evidence="6"/>
<dbReference type="Pfam" id="PF09349">
    <property type="entry name" value="OHCU_decarbox"/>
    <property type="match status" value="1"/>
</dbReference>
<dbReference type="SUPFAM" id="SSF158694">
    <property type="entry name" value="UraD-Like"/>
    <property type="match status" value="1"/>
</dbReference>
<dbReference type="GO" id="GO:0006145">
    <property type="term" value="P:purine nucleobase catabolic process"/>
    <property type="evidence" value="ECO:0007669"/>
    <property type="project" value="TreeGrafter"/>
</dbReference>
<dbReference type="AlphaFoldDB" id="A0AAN7U2M5"/>
<evidence type="ECO:0000256" key="2">
    <source>
        <dbReference type="ARBA" id="ARBA00001947"/>
    </source>
</evidence>
<dbReference type="InterPro" id="IPR050138">
    <property type="entry name" value="DHOase/Allantoinase_Hydrolase"/>
</dbReference>
<evidence type="ECO:0000256" key="5">
    <source>
        <dbReference type="ARBA" id="ARBA00011881"/>
    </source>
</evidence>
<evidence type="ECO:0000256" key="1">
    <source>
        <dbReference type="ARBA" id="ARBA00001756"/>
    </source>
</evidence>
<keyword evidence="10" id="KW-0862">Zinc</keyword>
<dbReference type="Proteomes" id="UP001344447">
    <property type="component" value="Unassembled WGS sequence"/>
</dbReference>
<dbReference type="GO" id="GO:0005737">
    <property type="term" value="C:cytoplasm"/>
    <property type="evidence" value="ECO:0007669"/>
    <property type="project" value="TreeGrafter"/>
</dbReference>
<evidence type="ECO:0000259" key="12">
    <source>
        <dbReference type="Pfam" id="PF09349"/>
    </source>
</evidence>
<dbReference type="SUPFAM" id="SSF51556">
    <property type="entry name" value="Metallo-dependent hydrolases"/>
    <property type="match status" value="1"/>
</dbReference>
<dbReference type="NCBIfam" id="TIGR03178">
    <property type="entry name" value="allantoinase"/>
    <property type="match status" value="1"/>
</dbReference>
<name>A0AAN7U2M5_9MYCE</name>
<evidence type="ECO:0000256" key="3">
    <source>
        <dbReference type="ARBA" id="ARBA00004968"/>
    </source>
</evidence>
<comment type="caution">
    <text evidence="13">The sequence shown here is derived from an EMBL/GenBank/DDBJ whole genome shotgun (WGS) entry which is preliminary data.</text>
</comment>
<dbReference type="GO" id="GO:0008270">
    <property type="term" value="F:zinc ion binding"/>
    <property type="evidence" value="ECO:0007669"/>
    <property type="project" value="InterPro"/>
</dbReference>
<dbReference type="EMBL" id="JAVFKY010000001">
    <property type="protein sequence ID" value="KAK5584649.1"/>
    <property type="molecule type" value="Genomic_DNA"/>
</dbReference>
<dbReference type="FunFam" id="3.20.20.140:FF:000122">
    <property type="entry name" value="Probable allantoinase 2"/>
    <property type="match status" value="1"/>
</dbReference>
<feature type="domain" description="Oxo-4-hydroxy-4-carboxy-5-ureidoimidazoline decarboxylase" evidence="12">
    <location>
        <begin position="488"/>
        <end position="643"/>
    </location>
</feature>
<evidence type="ECO:0000256" key="6">
    <source>
        <dbReference type="ARBA" id="ARBA00012863"/>
    </source>
</evidence>
<dbReference type="Gene3D" id="3.20.20.140">
    <property type="entry name" value="Metal-dependent hydrolases"/>
    <property type="match status" value="1"/>
</dbReference>
<accession>A0AAN7U2M5</accession>
<dbReference type="InterPro" id="IPR011059">
    <property type="entry name" value="Metal-dep_hydrolase_composite"/>
</dbReference>
<comment type="subunit">
    <text evidence="5">Homotetramer.</text>
</comment>
<dbReference type="PROSITE" id="PS00482">
    <property type="entry name" value="DIHYDROOROTASE_1"/>
    <property type="match status" value="1"/>
</dbReference>
<dbReference type="InterPro" id="IPR032466">
    <property type="entry name" value="Metal_Hydrolase"/>
</dbReference>
<proteinExistence type="inferred from homology"/>
<dbReference type="GO" id="GO:0004038">
    <property type="term" value="F:allantoinase activity"/>
    <property type="evidence" value="ECO:0007669"/>
    <property type="project" value="UniProtKB-EC"/>
</dbReference>
<protein>
    <recommendedName>
        <fullName evidence="6">allantoinase</fullName>
        <ecNumber evidence="6">3.5.2.5</ecNumber>
    </recommendedName>
</protein>
<dbReference type="InterPro" id="IPR036778">
    <property type="entry name" value="OHCU_decarboxylase_sf"/>
</dbReference>
<dbReference type="PANTHER" id="PTHR43668">
    <property type="entry name" value="ALLANTOINASE"/>
    <property type="match status" value="1"/>
</dbReference>
<evidence type="ECO:0000259" key="11">
    <source>
        <dbReference type="Pfam" id="PF01979"/>
    </source>
</evidence>
<sequence>MEGENKIKVIKGKKVVINGEIRPATILIRNGIIIDIKEYSIEIKEEHEILIDENELIIMGGLVDSHVHVNEPGRTEWEGFLSATSAAASGGVTTIIDMPLNSSPVTTTYDNLQSKIKSMPGKLRVDVGLLGGIIPGNASEISRMVLEGGVVGFKSFLVHSGIDEFPHVQETDIQEAMDVMKQLRDECGGRDVVMMFHAETEEPIKEATERLEREKADPKLYDTFLQSRPRVSENIAIDKVIELCKKNQVRTHIVHLSSSDAIKSINEAVHHDKVPITAETTYHYLYFVSEQVPYGNTLYKCCPPVREGENKDLLWKAVNEGTIKIIVSDHSPCTLDLKLIEQGDFMKAWGGISSLQLGLPIIWTEAKKRGVSLVKLSEYMSDEPSRLVGLNDRKGSIKIGRDADFVIWDPEESFIVDQDLLMVKNKNSPYHGEKLHGVVHETILRGNKIFKRGDQSISRILGQRLIPTKIHTNSIYPNPTLPEIELLNSLSKSSFIECTNLLFESAPPLANELYEKRPFSSYQQLINDADKIIKSLNPNDKIQVINAHPRIGSSAAQVKKSSSISYREQNCDKDSSIDQSILETLKNLNNQYESKFGFKFVEFVNGRSKSEIIPIIEQRLNNEKQSELDKGLSEMIEISKSRLLKLK</sequence>
<keyword evidence="9" id="KW-0378">Hydrolase</keyword>
<dbReference type="GO" id="GO:0000256">
    <property type="term" value="P:allantoin catabolic process"/>
    <property type="evidence" value="ECO:0007669"/>
    <property type="project" value="InterPro"/>
</dbReference>
<dbReference type="SUPFAM" id="SSF51338">
    <property type="entry name" value="Composite domain of metallo-dependent hydrolases"/>
    <property type="match status" value="1"/>
</dbReference>
<dbReference type="InterPro" id="IPR006680">
    <property type="entry name" value="Amidohydro-rel"/>
</dbReference>
<gene>
    <name evidence="13" type="ORF">RB653_006264</name>
</gene>
<keyword evidence="14" id="KW-1185">Reference proteome</keyword>
<comment type="catalytic activity">
    <reaction evidence="1">
        <text>(S)-allantoin + H2O = allantoate + H(+)</text>
        <dbReference type="Rhea" id="RHEA:17029"/>
        <dbReference type="ChEBI" id="CHEBI:15377"/>
        <dbReference type="ChEBI" id="CHEBI:15378"/>
        <dbReference type="ChEBI" id="CHEBI:15678"/>
        <dbReference type="ChEBI" id="CHEBI:17536"/>
        <dbReference type="EC" id="3.5.2.5"/>
    </reaction>
</comment>
<comment type="cofactor">
    <cofactor evidence="2">
        <name>Zn(2+)</name>
        <dbReference type="ChEBI" id="CHEBI:29105"/>
    </cofactor>
</comment>
<keyword evidence="8" id="KW-0479">Metal-binding</keyword>
<dbReference type="Pfam" id="PF01979">
    <property type="entry name" value="Amidohydro_1"/>
    <property type="match status" value="1"/>
</dbReference>
<evidence type="ECO:0000256" key="8">
    <source>
        <dbReference type="ARBA" id="ARBA00022723"/>
    </source>
</evidence>
<dbReference type="GO" id="GO:0050897">
    <property type="term" value="F:cobalt ion binding"/>
    <property type="evidence" value="ECO:0007669"/>
    <property type="project" value="InterPro"/>
</dbReference>
<evidence type="ECO:0000256" key="9">
    <source>
        <dbReference type="ARBA" id="ARBA00022801"/>
    </source>
</evidence>
<dbReference type="InterPro" id="IPR018020">
    <property type="entry name" value="OHCU_decarboxylase"/>
</dbReference>
<evidence type="ECO:0000313" key="14">
    <source>
        <dbReference type="Proteomes" id="UP001344447"/>
    </source>
</evidence>
<comment type="similarity">
    <text evidence="4">Belongs to the metallo-dependent hydrolases superfamily. Allantoinase family.</text>
</comment>
<evidence type="ECO:0000256" key="7">
    <source>
        <dbReference type="ARBA" id="ARBA00022631"/>
    </source>
</evidence>
<organism evidence="13 14">
    <name type="scientific">Dictyostelium firmibasis</name>
    <dbReference type="NCBI Taxonomy" id="79012"/>
    <lineage>
        <taxon>Eukaryota</taxon>
        <taxon>Amoebozoa</taxon>
        <taxon>Evosea</taxon>
        <taxon>Eumycetozoa</taxon>
        <taxon>Dictyostelia</taxon>
        <taxon>Dictyosteliales</taxon>
        <taxon>Dictyosteliaceae</taxon>
        <taxon>Dictyostelium</taxon>
    </lineage>
</organism>
<keyword evidence="7" id="KW-0659">Purine metabolism</keyword>
<dbReference type="FunFam" id="1.10.3330.10:FF:000006">
    <property type="entry name" value="Probable allantoinase 1"/>
    <property type="match status" value="1"/>
</dbReference>
<feature type="domain" description="Amidohydrolase-related" evidence="11">
    <location>
        <begin position="57"/>
        <end position="447"/>
    </location>
</feature>
<dbReference type="InterPro" id="IPR017593">
    <property type="entry name" value="Allantoinase"/>
</dbReference>
<evidence type="ECO:0000256" key="10">
    <source>
        <dbReference type="ARBA" id="ARBA00022833"/>
    </source>
</evidence>
<evidence type="ECO:0000313" key="13">
    <source>
        <dbReference type="EMBL" id="KAK5584649.1"/>
    </source>
</evidence>
<evidence type="ECO:0000256" key="4">
    <source>
        <dbReference type="ARBA" id="ARBA00010368"/>
    </source>
</evidence>
<reference evidence="13 14" key="1">
    <citation type="submission" date="2023-11" db="EMBL/GenBank/DDBJ databases">
        <title>Dfirmibasis_genome.</title>
        <authorList>
            <person name="Edelbroek B."/>
            <person name="Kjellin J."/>
            <person name="Jerlstrom-Hultqvist J."/>
            <person name="Soderbom F."/>
        </authorList>
    </citation>
    <scope>NUCLEOTIDE SEQUENCE [LARGE SCALE GENOMIC DNA]</scope>
    <source>
        <strain evidence="13 14">TNS-C-14</strain>
    </source>
</reference>
<dbReference type="Gene3D" id="1.10.3330.10">
    <property type="entry name" value="Oxo-4-hydroxy-4-carboxy-5-ureidoimidazoline decarboxylase"/>
    <property type="match status" value="1"/>
</dbReference>
<comment type="pathway">
    <text evidence="3">Nitrogen metabolism; (S)-allantoin degradation; allantoate from (S)-allantoin: step 1/1.</text>
</comment>
<dbReference type="PANTHER" id="PTHR43668:SF2">
    <property type="entry name" value="ALLANTOINASE"/>
    <property type="match status" value="1"/>
</dbReference>